<name>A0A9W7DK08_AMBMO</name>
<dbReference type="AlphaFoldDB" id="A0A9W7DK08"/>
<keyword evidence="1" id="KW-0175">Coiled coil</keyword>
<sequence length="311" mass="35973">MSTSPTKTAPLHVSAETLFGMMVESRMKAIEETLSENNHTINHQAERIQRLKNECHTMRQETEKLKLLNKDFQFYLYSKAGGSDILAIVFRFKQNTPRLTNILDYQAYVNKLIRNLLVYGYCESVDKINKCDCFPLTNPEEEHVLRLIIQETIDSSILGSISFEQTFDSPSLSILSQLHMISLKERKLLVSNLERRMQALKVDSYCSKSQLLAQYKDIEQKLRKYSIPGETIGSGSAIYYAFKSLEQSRRYRGWSEKYKHNFQTIDIIHSPFVDLDDLFKKAKWEMLPDDFGKVSVVLALVGICIVYIKRA</sequence>
<comment type="caution">
    <text evidence="2">The sequence shown here is derived from an EMBL/GenBank/DDBJ whole genome shotgun (WGS) entry which is preliminary data.</text>
</comment>
<dbReference type="Proteomes" id="UP001165063">
    <property type="component" value="Unassembled WGS sequence"/>
</dbReference>
<reference evidence="2" key="1">
    <citation type="submission" date="2023-04" db="EMBL/GenBank/DDBJ databases">
        <title>Ambrosiozyma monospora NBRC 1965.</title>
        <authorList>
            <person name="Ichikawa N."/>
            <person name="Sato H."/>
            <person name="Tonouchi N."/>
        </authorList>
    </citation>
    <scope>NUCLEOTIDE SEQUENCE</scope>
    <source>
        <strain evidence="2">NBRC 1965</strain>
    </source>
</reference>
<proteinExistence type="predicted"/>
<evidence type="ECO:0000313" key="3">
    <source>
        <dbReference type="Proteomes" id="UP001165063"/>
    </source>
</evidence>
<dbReference type="EMBL" id="BSXU01001882">
    <property type="protein sequence ID" value="GMG32009.1"/>
    <property type="molecule type" value="Genomic_DNA"/>
</dbReference>
<accession>A0A9W7DK08</accession>
<evidence type="ECO:0000313" key="2">
    <source>
        <dbReference type="EMBL" id="GMG32009.1"/>
    </source>
</evidence>
<protein>
    <submittedName>
        <fullName evidence="2">Unnamed protein product</fullName>
    </submittedName>
</protein>
<evidence type="ECO:0000256" key="1">
    <source>
        <dbReference type="SAM" id="Coils"/>
    </source>
</evidence>
<keyword evidence="3" id="KW-1185">Reference proteome</keyword>
<gene>
    <name evidence="2" type="ORF">Amon01_000408200</name>
</gene>
<organism evidence="2 3">
    <name type="scientific">Ambrosiozyma monospora</name>
    <name type="common">Yeast</name>
    <name type="synonym">Endomycopsis monosporus</name>
    <dbReference type="NCBI Taxonomy" id="43982"/>
    <lineage>
        <taxon>Eukaryota</taxon>
        <taxon>Fungi</taxon>
        <taxon>Dikarya</taxon>
        <taxon>Ascomycota</taxon>
        <taxon>Saccharomycotina</taxon>
        <taxon>Pichiomycetes</taxon>
        <taxon>Pichiales</taxon>
        <taxon>Pichiaceae</taxon>
        <taxon>Ambrosiozyma</taxon>
    </lineage>
</organism>
<feature type="coiled-coil region" evidence="1">
    <location>
        <begin position="34"/>
        <end position="68"/>
    </location>
</feature>